<dbReference type="Gene3D" id="1.20.1250.20">
    <property type="entry name" value="MFS general substrate transporter like domains"/>
    <property type="match status" value="1"/>
</dbReference>
<name>A0ABS5YBL2_9GAMM</name>
<evidence type="ECO:0000256" key="1">
    <source>
        <dbReference type="ARBA" id="ARBA00022692"/>
    </source>
</evidence>
<keyword evidence="3 4" id="KW-0472">Membrane</keyword>
<evidence type="ECO:0000256" key="2">
    <source>
        <dbReference type="ARBA" id="ARBA00022989"/>
    </source>
</evidence>
<dbReference type="Proteomes" id="UP000811282">
    <property type="component" value="Unassembled WGS sequence"/>
</dbReference>
<proteinExistence type="predicted"/>
<feature type="transmembrane region" description="Helical" evidence="4">
    <location>
        <begin position="35"/>
        <end position="61"/>
    </location>
</feature>
<dbReference type="PROSITE" id="PS50850">
    <property type="entry name" value="MFS"/>
    <property type="match status" value="1"/>
</dbReference>
<dbReference type="InterPro" id="IPR020846">
    <property type="entry name" value="MFS_dom"/>
</dbReference>
<evidence type="ECO:0000313" key="7">
    <source>
        <dbReference type="Proteomes" id="UP000811282"/>
    </source>
</evidence>
<keyword evidence="2 4" id="KW-1133">Transmembrane helix</keyword>
<evidence type="ECO:0000313" key="6">
    <source>
        <dbReference type="EMBL" id="MBT9432343.1"/>
    </source>
</evidence>
<sequence>MWVIVGLLSLTVAAHQGWSANMFTLASDMFPKRVVASVVGIGGMSSGLTSALFPFVVGAVLDHFNLLGKIGLGYNLLFILCGVTYIAAWLCMRFIYPSQDKVSLAQTAVPTAHTTARPS</sequence>
<dbReference type="RefSeq" id="WP_215669499.1">
    <property type="nucleotide sequence ID" value="NZ_JAFJYC010000001.1"/>
</dbReference>
<evidence type="ECO:0000259" key="5">
    <source>
        <dbReference type="PROSITE" id="PS50850"/>
    </source>
</evidence>
<keyword evidence="1 4" id="KW-0812">Transmembrane</keyword>
<feature type="domain" description="Major facilitator superfamily (MFS) profile" evidence="5">
    <location>
        <begin position="1"/>
        <end position="100"/>
    </location>
</feature>
<feature type="transmembrane region" description="Helical" evidence="4">
    <location>
        <begin position="73"/>
        <end position="96"/>
    </location>
</feature>
<evidence type="ECO:0000256" key="3">
    <source>
        <dbReference type="ARBA" id="ARBA00023136"/>
    </source>
</evidence>
<protein>
    <recommendedName>
        <fullName evidence="5">Major facilitator superfamily (MFS) profile domain-containing protein</fullName>
    </recommendedName>
</protein>
<accession>A0ABS5YBL2</accession>
<gene>
    <name evidence="6" type="ORF">JZM24_09785</name>
</gene>
<reference evidence="6 7" key="1">
    <citation type="journal article" date="2021" name="Genome Biol. Evol.">
        <title>The evolution of interdependence in a four-way mealybug symbiosis.</title>
        <authorList>
            <person name="Garber A.I."/>
            <person name="Kupper M."/>
            <person name="Laetsch D.R."/>
            <person name="Weldon S.R."/>
            <person name="Ladinsky M.S."/>
            <person name="Bjorkman P.J."/>
            <person name="McCutcheon J.P."/>
        </authorList>
    </citation>
    <scope>NUCLEOTIDE SEQUENCE [LARGE SCALE GENOMIC DNA]</scope>
    <source>
        <strain evidence="6">SOD</strain>
    </source>
</reference>
<keyword evidence="7" id="KW-1185">Reference proteome</keyword>
<evidence type="ECO:0000256" key="4">
    <source>
        <dbReference type="SAM" id="Phobius"/>
    </source>
</evidence>
<dbReference type="InterPro" id="IPR036259">
    <property type="entry name" value="MFS_trans_sf"/>
</dbReference>
<dbReference type="SUPFAM" id="SSF103473">
    <property type="entry name" value="MFS general substrate transporter"/>
    <property type="match status" value="1"/>
</dbReference>
<organism evidence="6 7">
    <name type="scientific">Candidatus Sodalis endolongispinus</name>
    <dbReference type="NCBI Taxonomy" id="2812662"/>
    <lineage>
        <taxon>Bacteria</taxon>
        <taxon>Pseudomonadati</taxon>
        <taxon>Pseudomonadota</taxon>
        <taxon>Gammaproteobacteria</taxon>
        <taxon>Enterobacterales</taxon>
        <taxon>Bruguierivoracaceae</taxon>
        <taxon>Sodalis</taxon>
    </lineage>
</organism>
<dbReference type="EMBL" id="JAFJYC010000001">
    <property type="protein sequence ID" value="MBT9432343.1"/>
    <property type="molecule type" value="Genomic_DNA"/>
</dbReference>
<comment type="caution">
    <text evidence="6">The sequence shown here is derived from an EMBL/GenBank/DDBJ whole genome shotgun (WGS) entry which is preliminary data.</text>
</comment>